<dbReference type="Pfam" id="PF00085">
    <property type="entry name" value="Thioredoxin"/>
    <property type="match status" value="1"/>
</dbReference>
<feature type="region of interest" description="Disordered" evidence="1">
    <location>
        <begin position="110"/>
        <end position="143"/>
    </location>
</feature>
<dbReference type="GO" id="GO:0005634">
    <property type="term" value="C:nucleus"/>
    <property type="evidence" value="ECO:0007669"/>
    <property type="project" value="TreeGrafter"/>
</dbReference>
<dbReference type="PANTHER" id="PTHR10293">
    <property type="entry name" value="GLUTAREDOXIN FAMILY MEMBER"/>
    <property type="match status" value="1"/>
</dbReference>
<dbReference type="Proteomes" id="UP000749646">
    <property type="component" value="Unassembled WGS sequence"/>
</dbReference>
<dbReference type="EMBL" id="JAAAHW010007698">
    <property type="protein sequence ID" value="KAF9946743.1"/>
    <property type="molecule type" value="Genomic_DNA"/>
</dbReference>
<dbReference type="GO" id="GO:0005829">
    <property type="term" value="C:cytosol"/>
    <property type="evidence" value="ECO:0007669"/>
    <property type="project" value="TreeGrafter"/>
</dbReference>
<dbReference type="InterPro" id="IPR036249">
    <property type="entry name" value="Thioredoxin-like_sf"/>
</dbReference>
<dbReference type="Gene3D" id="3.40.30.10">
    <property type="entry name" value="Glutaredoxin"/>
    <property type="match status" value="1"/>
</dbReference>
<proteinExistence type="predicted"/>
<dbReference type="PROSITE" id="PS51352">
    <property type="entry name" value="THIOREDOXIN_2"/>
    <property type="match status" value="1"/>
</dbReference>
<feature type="compositionally biased region" description="Low complexity" evidence="1">
    <location>
        <begin position="110"/>
        <end position="138"/>
    </location>
</feature>
<dbReference type="AlphaFoldDB" id="A0A9P6IT16"/>
<accession>A0A9P6IT16</accession>
<dbReference type="GO" id="GO:0006879">
    <property type="term" value="P:intracellular iron ion homeostasis"/>
    <property type="evidence" value="ECO:0007669"/>
    <property type="project" value="TreeGrafter"/>
</dbReference>
<protein>
    <submittedName>
        <fullName evidence="3">Glutaredoxin 3</fullName>
    </submittedName>
</protein>
<dbReference type="CDD" id="cd02984">
    <property type="entry name" value="TRX_PICOT"/>
    <property type="match status" value="1"/>
</dbReference>
<dbReference type="OrthoDB" id="415696at2759"/>
<comment type="caution">
    <text evidence="3">The sequence shown here is derived from an EMBL/GenBank/DDBJ whole genome shotgun (WGS) entry which is preliminary data.</text>
</comment>
<name>A0A9P6IT16_9FUNG</name>
<feature type="domain" description="Thioredoxin" evidence="2">
    <location>
        <begin position="1"/>
        <end position="109"/>
    </location>
</feature>
<dbReference type="GO" id="GO:0051537">
    <property type="term" value="F:2 iron, 2 sulfur cluster binding"/>
    <property type="evidence" value="ECO:0007669"/>
    <property type="project" value="TreeGrafter"/>
</dbReference>
<dbReference type="FunFam" id="3.40.30.10:FF:000092">
    <property type="entry name" value="Monothiol glutaredoxin"/>
    <property type="match status" value="1"/>
</dbReference>
<reference evidence="3" key="1">
    <citation type="journal article" date="2020" name="Fungal Divers.">
        <title>Resolving the Mortierellaceae phylogeny through synthesis of multi-gene phylogenetics and phylogenomics.</title>
        <authorList>
            <person name="Vandepol N."/>
            <person name="Liber J."/>
            <person name="Desiro A."/>
            <person name="Na H."/>
            <person name="Kennedy M."/>
            <person name="Barry K."/>
            <person name="Grigoriev I.V."/>
            <person name="Miller A.N."/>
            <person name="O'Donnell K."/>
            <person name="Stajich J.E."/>
            <person name="Bonito G."/>
        </authorList>
    </citation>
    <scope>NUCLEOTIDE SEQUENCE</scope>
    <source>
        <strain evidence="3">MES-2147</strain>
    </source>
</reference>
<organism evidence="3 4">
    <name type="scientific">Modicella reniformis</name>
    <dbReference type="NCBI Taxonomy" id="1440133"/>
    <lineage>
        <taxon>Eukaryota</taxon>
        <taxon>Fungi</taxon>
        <taxon>Fungi incertae sedis</taxon>
        <taxon>Mucoromycota</taxon>
        <taxon>Mortierellomycotina</taxon>
        <taxon>Mortierellomycetes</taxon>
        <taxon>Mortierellales</taxon>
        <taxon>Mortierellaceae</taxon>
        <taxon>Modicella</taxon>
    </lineage>
</organism>
<evidence type="ECO:0000313" key="3">
    <source>
        <dbReference type="EMBL" id="KAF9946743.1"/>
    </source>
</evidence>
<evidence type="ECO:0000256" key="1">
    <source>
        <dbReference type="SAM" id="MobiDB-lite"/>
    </source>
</evidence>
<evidence type="ECO:0000313" key="4">
    <source>
        <dbReference type="Proteomes" id="UP000749646"/>
    </source>
</evidence>
<sequence>MVAANYSVLTGDDQFASVFDSNSTVHALNFWASWAPPCIQMNEVFEELATKNSNIQFIKIEAEKFPEISEKCEIMAVPSFVIVKEGIIVDRVDGANPPELAKIITKYSKSPASLPSNSSTTPVAGSAAPSSTSSALSPEDMNARLKELTSSSSVMVFIKGTPTAP</sequence>
<evidence type="ECO:0000259" key="2">
    <source>
        <dbReference type="PROSITE" id="PS51352"/>
    </source>
</evidence>
<dbReference type="PANTHER" id="PTHR10293:SF73">
    <property type="entry name" value="GLUTAREDOXIN-3"/>
    <property type="match status" value="1"/>
</dbReference>
<dbReference type="SUPFAM" id="SSF52833">
    <property type="entry name" value="Thioredoxin-like"/>
    <property type="match status" value="1"/>
</dbReference>
<feature type="non-terminal residue" evidence="3">
    <location>
        <position position="165"/>
    </location>
</feature>
<gene>
    <name evidence="3" type="primary">GLRX3_2</name>
    <name evidence="3" type="ORF">BGZ65_009430</name>
</gene>
<dbReference type="InterPro" id="IPR013766">
    <property type="entry name" value="Thioredoxin_domain"/>
</dbReference>
<dbReference type="InterPro" id="IPR004480">
    <property type="entry name" value="Monothiol_GRX-rel"/>
</dbReference>
<keyword evidence="4" id="KW-1185">Reference proteome</keyword>